<dbReference type="InterPro" id="IPR013783">
    <property type="entry name" value="Ig-like_fold"/>
</dbReference>
<dbReference type="Gene3D" id="6.20.120.50">
    <property type="match status" value="1"/>
</dbReference>
<evidence type="ECO:0000313" key="5">
    <source>
        <dbReference type="Proteomes" id="UP001215280"/>
    </source>
</evidence>
<feature type="domain" description="BRCT" evidence="2">
    <location>
        <begin position="168"/>
        <end position="273"/>
    </location>
</feature>
<dbReference type="CDD" id="cd00063">
    <property type="entry name" value="FN3"/>
    <property type="match status" value="1"/>
</dbReference>
<dbReference type="Pfam" id="PF16892">
    <property type="entry name" value="CHS5_N"/>
    <property type="match status" value="1"/>
</dbReference>
<dbReference type="PANTHER" id="PTHR47351:SF1">
    <property type="entry name" value="CHITIN BIOSYNTHESIS PROTEIN CHS5"/>
    <property type="match status" value="1"/>
</dbReference>
<dbReference type="InterPro" id="IPR001357">
    <property type="entry name" value="BRCT_dom"/>
</dbReference>
<sequence>MDKTQESFTFTVGKLDAGMAILLGERAHLIEFPSILLPPGATTGSIVNIAVHQNHAEEKRRDAEFWALQDEILEEFGVRSPSPPNLQLRNVTQTSITLEWPPIELATAKLRSLDIYRNGQRLAPIPSPLTNTSSKLSGLELNTEYTFQLILRTTAGTFPSNLIRVRTHTMSDTSGISVCFGTVQDSVMLENAKMALRDMRAKWSDKIQIDTTHFVCTTPAATPSGAQASGSSPVAPGVEYQRALQLSIPVVQPHWIFACHTERKLVSIAPFNLGATPPTPTASMRPQSMSQASLPRSPTSPTGASARQSMPPLARTTPTSPPAPQTSAFVNAAPTPPPIAEQPAEDAAAAAADDPDAEAVELERAVPSTVMEKRMSRTGTMNREFKFPTPVSSPTVGDAPNLPSIQRVVTPSNIEVPPPPPVEKELGVSPPRSARSEDGEDELGDTVDIPLN</sequence>
<dbReference type="Pfam" id="PF16893">
    <property type="entry name" value="fn3_2"/>
    <property type="match status" value="1"/>
</dbReference>
<comment type="caution">
    <text evidence="4">The sequence shown here is derived from an EMBL/GenBank/DDBJ whole genome shotgun (WGS) entry which is preliminary data.</text>
</comment>
<dbReference type="GO" id="GO:0000747">
    <property type="term" value="P:conjugation with cellular fusion"/>
    <property type="evidence" value="ECO:0007669"/>
    <property type="project" value="TreeGrafter"/>
</dbReference>
<dbReference type="GO" id="GO:0006893">
    <property type="term" value="P:Golgi to plasma membrane transport"/>
    <property type="evidence" value="ECO:0007669"/>
    <property type="project" value="TreeGrafter"/>
</dbReference>
<proteinExistence type="predicted"/>
<keyword evidence="5" id="KW-1185">Reference proteome</keyword>
<feature type="region of interest" description="Disordered" evidence="1">
    <location>
        <begin position="383"/>
        <end position="452"/>
    </location>
</feature>
<gene>
    <name evidence="4" type="ORF">DFH07DRAFT_902693</name>
</gene>
<feature type="domain" description="Fibronectin type-III" evidence="3">
    <location>
        <begin position="82"/>
        <end position="172"/>
    </location>
</feature>
<feature type="compositionally biased region" description="Polar residues" evidence="1">
    <location>
        <begin position="403"/>
        <end position="413"/>
    </location>
</feature>
<dbReference type="SMART" id="SM00060">
    <property type="entry name" value="FN3"/>
    <property type="match status" value="1"/>
</dbReference>
<reference evidence="4" key="1">
    <citation type="submission" date="2023-03" db="EMBL/GenBank/DDBJ databases">
        <title>Massive genome expansion in bonnet fungi (Mycena s.s.) driven by repeated elements and novel gene families across ecological guilds.</title>
        <authorList>
            <consortium name="Lawrence Berkeley National Laboratory"/>
            <person name="Harder C.B."/>
            <person name="Miyauchi S."/>
            <person name="Viragh M."/>
            <person name="Kuo A."/>
            <person name="Thoen E."/>
            <person name="Andreopoulos B."/>
            <person name="Lu D."/>
            <person name="Skrede I."/>
            <person name="Drula E."/>
            <person name="Henrissat B."/>
            <person name="Morin E."/>
            <person name="Kohler A."/>
            <person name="Barry K."/>
            <person name="LaButti K."/>
            <person name="Morin E."/>
            <person name="Salamov A."/>
            <person name="Lipzen A."/>
            <person name="Mereny Z."/>
            <person name="Hegedus B."/>
            <person name="Baldrian P."/>
            <person name="Stursova M."/>
            <person name="Weitz H."/>
            <person name="Taylor A."/>
            <person name="Grigoriev I.V."/>
            <person name="Nagy L.G."/>
            <person name="Martin F."/>
            <person name="Kauserud H."/>
        </authorList>
    </citation>
    <scope>NUCLEOTIDE SEQUENCE</scope>
    <source>
        <strain evidence="4">CBHHK188m</strain>
    </source>
</reference>
<name>A0AAD7JMH4_9AGAR</name>
<dbReference type="PROSITE" id="PS50172">
    <property type="entry name" value="BRCT"/>
    <property type="match status" value="1"/>
</dbReference>
<dbReference type="CDD" id="cd13945">
    <property type="entry name" value="Chs5_N"/>
    <property type="match status" value="1"/>
</dbReference>
<evidence type="ECO:0000256" key="1">
    <source>
        <dbReference type="SAM" id="MobiDB-lite"/>
    </source>
</evidence>
<evidence type="ECO:0008006" key="6">
    <source>
        <dbReference type="Google" id="ProtNLM"/>
    </source>
</evidence>
<dbReference type="InterPro" id="IPR052827">
    <property type="entry name" value="CHS_Export/Cell_Fusion_Reg"/>
</dbReference>
<protein>
    <recommendedName>
        <fullName evidence="6">Chitin biosynthesis protein</fullName>
    </recommendedName>
</protein>
<dbReference type="PROSITE" id="PS50853">
    <property type="entry name" value="FN3"/>
    <property type="match status" value="1"/>
</dbReference>
<evidence type="ECO:0000259" key="2">
    <source>
        <dbReference type="PROSITE" id="PS50172"/>
    </source>
</evidence>
<feature type="region of interest" description="Disordered" evidence="1">
    <location>
        <begin position="277"/>
        <end position="358"/>
    </location>
</feature>
<dbReference type="Proteomes" id="UP001215280">
    <property type="component" value="Unassembled WGS sequence"/>
</dbReference>
<organism evidence="4 5">
    <name type="scientific">Mycena maculata</name>
    <dbReference type="NCBI Taxonomy" id="230809"/>
    <lineage>
        <taxon>Eukaryota</taxon>
        <taxon>Fungi</taxon>
        <taxon>Dikarya</taxon>
        <taxon>Basidiomycota</taxon>
        <taxon>Agaricomycotina</taxon>
        <taxon>Agaricomycetes</taxon>
        <taxon>Agaricomycetidae</taxon>
        <taxon>Agaricales</taxon>
        <taxon>Marasmiineae</taxon>
        <taxon>Mycenaceae</taxon>
        <taxon>Mycena</taxon>
    </lineage>
</organism>
<dbReference type="Gene3D" id="2.60.40.10">
    <property type="entry name" value="Immunoglobulins"/>
    <property type="match status" value="1"/>
</dbReference>
<evidence type="ECO:0000313" key="4">
    <source>
        <dbReference type="EMBL" id="KAJ7766377.1"/>
    </source>
</evidence>
<feature type="compositionally biased region" description="Low complexity" evidence="1">
    <location>
        <begin position="341"/>
        <end position="352"/>
    </location>
</feature>
<dbReference type="PANTHER" id="PTHR47351">
    <property type="entry name" value="CHITIN BIOSYNTHESIS PROTEIN CHS5"/>
    <property type="match status" value="1"/>
</dbReference>
<dbReference type="InterPro" id="IPR003961">
    <property type="entry name" value="FN3_dom"/>
</dbReference>
<dbReference type="AlphaFoldDB" id="A0AAD7JMH4"/>
<dbReference type="GO" id="GO:0005802">
    <property type="term" value="C:trans-Golgi network"/>
    <property type="evidence" value="ECO:0007669"/>
    <property type="project" value="TreeGrafter"/>
</dbReference>
<dbReference type="InterPro" id="IPR031673">
    <property type="entry name" value="Chs5_N"/>
</dbReference>
<dbReference type="InterPro" id="IPR036116">
    <property type="entry name" value="FN3_sf"/>
</dbReference>
<dbReference type="InterPro" id="IPR036420">
    <property type="entry name" value="BRCT_dom_sf"/>
</dbReference>
<dbReference type="GO" id="GO:0046983">
    <property type="term" value="F:protein dimerization activity"/>
    <property type="evidence" value="ECO:0007669"/>
    <property type="project" value="InterPro"/>
</dbReference>
<dbReference type="GO" id="GO:0034044">
    <property type="term" value="C:exomer complex"/>
    <property type="evidence" value="ECO:0007669"/>
    <property type="project" value="TreeGrafter"/>
</dbReference>
<dbReference type="InterPro" id="IPR031669">
    <property type="entry name" value="Fn3_2"/>
</dbReference>
<dbReference type="SUPFAM" id="SSF49265">
    <property type="entry name" value="Fibronectin type III"/>
    <property type="match status" value="1"/>
</dbReference>
<evidence type="ECO:0000259" key="3">
    <source>
        <dbReference type="PROSITE" id="PS50853"/>
    </source>
</evidence>
<dbReference type="Gene3D" id="3.40.50.10190">
    <property type="entry name" value="BRCT domain"/>
    <property type="match status" value="1"/>
</dbReference>
<feature type="compositionally biased region" description="Polar residues" evidence="1">
    <location>
        <begin position="281"/>
        <end position="308"/>
    </location>
</feature>
<accession>A0AAD7JMH4</accession>
<dbReference type="SUPFAM" id="SSF52113">
    <property type="entry name" value="BRCT domain"/>
    <property type="match status" value="1"/>
</dbReference>
<dbReference type="EMBL" id="JARJLG010000033">
    <property type="protein sequence ID" value="KAJ7766377.1"/>
    <property type="molecule type" value="Genomic_DNA"/>
</dbReference>
<dbReference type="Pfam" id="PF00533">
    <property type="entry name" value="BRCT"/>
    <property type="match status" value="1"/>
</dbReference>